<gene>
    <name evidence="1" type="ORF">ACH46_12170</name>
</gene>
<reference evidence="2" key="1">
    <citation type="submission" date="2015-06" db="EMBL/GenBank/DDBJ databases">
        <title>Complete genome sequence and metabolic analysis of phthalate degradation pathway in Gordonia sp. QH-11.</title>
        <authorList>
            <person name="Jin D."/>
            <person name="Kong X."/>
            <person name="Bai Z."/>
        </authorList>
    </citation>
    <scope>NUCLEOTIDE SEQUENCE [LARGE SCALE GENOMIC DNA]</scope>
    <source>
        <strain evidence="2">QH-11</strain>
    </source>
</reference>
<dbReference type="InterPro" id="IPR043737">
    <property type="entry name" value="DUF5682"/>
</dbReference>
<dbReference type="STRING" id="1136941.ACH46_12170"/>
<dbReference type="AlphaFoldDB" id="A0A0N9NHY8"/>
<dbReference type="RefSeq" id="WP_062393154.1">
    <property type="nucleotide sequence ID" value="NZ_CP011853.1"/>
</dbReference>
<evidence type="ECO:0000313" key="2">
    <source>
        <dbReference type="Proteomes" id="UP000063789"/>
    </source>
</evidence>
<proteinExistence type="predicted"/>
<dbReference type="OrthoDB" id="9768066at2"/>
<organism evidence="1 2">
    <name type="scientific">Gordonia phthalatica</name>
    <dbReference type="NCBI Taxonomy" id="1136941"/>
    <lineage>
        <taxon>Bacteria</taxon>
        <taxon>Bacillati</taxon>
        <taxon>Actinomycetota</taxon>
        <taxon>Actinomycetes</taxon>
        <taxon>Mycobacteriales</taxon>
        <taxon>Gordoniaceae</taxon>
        <taxon>Gordonia</taxon>
    </lineage>
</organism>
<accession>A0A0N9NHY8</accession>
<name>A0A0N9NHY8_9ACTN</name>
<evidence type="ECO:0000313" key="1">
    <source>
        <dbReference type="EMBL" id="ALG85097.1"/>
    </source>
</evidence>
<dbReference type="EMBL" id="CP011853">
    <property type="protein sequence ID" value="ALG85097.1"/>
    <property type="molecule type" value="Genomic_DNA"/>
</dbReference>
<dbReference type="Pfam" id="PF18934">
    <property type="entry name" value="DUF5682"/>
    <property type="match status" value="1"/>
</dbReference>
<protein>
    <submittedName>
        <fullName evidence="1">Uncharacterized protein</fullName>
    </submittedName>
</protein>
<dbReference type="Proteomes" id="UP000063789">
    <property type="component" value="Chromosome"/>
</dbReference>
<dbReference type="PANTHER" id="PTHR30634">
    <property type="entry name" value="OUTER MEMBRANE LOLAB LIPOPROTEIN INSERTION APPARATUS"/>
    <property type="match status" value="1"/>
</dbReference>
<dbReference type="KEGG" id="goq:ACH46_12170"/>
<dbReference type="PATRIC" id="fig|1136941.3.peg.2481"/>
<sequence length="766" mass="80877">MTVRATVSILGIRHHGPGSAQSVADALAEISPDFVLVEGPGELTKILPLLVDPETVPPIAGLVYDAAEPSRASFYPLASFSPEWVATRWALNHDVTVEWADLPGGNQLALRAAVTSADTAPEPAVHRDEQVTDPIAALAAAAGYDEPERWWEDAVEHAGAAGVLDRFDAVREAIAELRTDEPAPTPLVGDDKVLDAVAASNPLGSAMTGAREAAMRKALRAAIKAGHQRIAVVCGAWHAPALDPTRMPSAAADNRLLRGLPKTKVAVAWVPWTATRLSQWSGYGAGVASPGWYRHLFEARRAGHDTREAAASWLVLVARELRAQGRPASPAAVVDAVRLASTLAGLRGRPHPGLSELDDAALAVLADGDRMPLTLVNDSLVVGADIGAVPESAPLVPLAADLQRQQKGCRLRPTAQAKSLMLDLRTDSGRAKSVLLHRLRALDITWGLPGETGSTTGTFKEAWELEWDPAMAVDVVEASVYGTTVASAAAAKVAADADAATTLGALSELIDLCLLADLPIDRVVAALADRAAAHTDVPELLAAVEPLARVCRYGNVRQVATDDVRAVLDQTAVRACLGLPSASTSLSDDAAVGLRTAVESAHRGLMLLDDMRLADYWYGALRRVADHDRVPGTLVGRATRMLLDAGRLHRDEVERRMGLALSTVGDPVDAAGWLDGFLAGDALVLMHDAALLAVVDEWMSGVATEVFDDLLPLLRRTFSGFSKAERRIIGQSLTRAAHTDVGAASDLGQAAPAMAAVARLIGWETM</sequence>
<keyword evidence="2" id="KW-1185">Reference proteome</keyword>
<dbReference type="PANTHER" id="PTHR30634:SF14">
    <property type="match status" value="1"/>
</dbReference>
<dbReference type="InterPro" id="IPR050458">
    <property type="entry name" value="LolB"/>
</dbReference>
<reference evidence="1 2" key="2">
    <citation type="journal article" date="2017" name="Int. J. Syst. Evol. Microbiol.">
        <title>Gordonia phthalatica sp. nov., a di-n-butyl phthalate-degrading bacterium isolated from activated sludge.</title>
        <authorList>
            <person name="Jin D."/>
            <person name="Kong X."/>
            <person name="Jia M."/>
            <person name="Yu X."/>
            <person name="Wang X."/>
            <person name="Zhuang X."/>
            <person name="Deng Y."/>
            <person name="Bai Z."/>
        </authorList>
    </citation>
    <scope>NUCLEOTIDE SEQUENCE [LARGE SCALE GENOMIC DNA]</scope>
    <source>
        <strain evidence="1 2">QH-11</strain>
    </source>
</reference>